<organism evidence="1 2">
    <name type="scientific">Helianthus annuus</name>
    <name type="common">Common sunflower</name>
    <dbReference type="NCBI Taxonomy" id="4232"/>
    <lineage>
        <taxon>Eukaryota</taxon>
        <taxon>Viridiplantae</taxon>
        <taxon>Streptophyta</taxon>
        <taxon>Embryophyta</taxon>
        <taxon>Tracheophyta</taxon>
        <taxon>Spermatophyta</taxon>
        <taxon>Magnoliopsida</taxon>
        <taxon>eudicotyledons</taxon>
        <taxon>Gunneridae</taxon>
        <taxon>Pentapetalae</taxon>
        <taxon>asterids</taxon>
        <taxon>campanulids</taxon>
        <taxon>Asterales</taxon>
        <taxon>Asteraceae</taxon>
        <taxon>Asteroideae</taxon>
        <taxon>Heliantheae alliance</taxon>
        <taxon>Heliantheae</taxon>
        <taxon>Helianthus</taxon>
    </lineage>
</organism>
<dbReference type="EMBL" id="CM007891">
    <property type="protein sequence ID" value="OTG35084.1"/>
    <property type="molecule type" value="Genomic_DNA"/>
</dbReference>
<gene>
    <name evidence="1" type="ORF">HannXRQ_Chr02g0052971</name>
</gene>
<dbReference type="Proteomes" id="UP000215914">
    <property type="component" value="Chromosome 2"/>
</dbReference>
<reference evidence="2" key="1">
    <citation type="journal article" date="2017" name="Nature">
        <title>The sunflower genome provides insights into oil metabolism, flowering and Asterid evolution.</title>
        <authorList>
            <person name="Badouin H."/>
            <person name="Gouzy J."/>
            <person name="Grassa C.J."/>
            <person name="Murat F."/>
            <person name="Staton S.E."/>
            <person name="Cottret L."/>
            <person name="Lelandais-Briere C."/>
            <person name="Owens G.L."/>
            <person name="Carrere S."/>
            <person name="Mayjonade B."/>
            <person name="Legrand L."/>
            <person name="Gill N."/>
            <person name="Kane N.C."/>
            <person name="Bowers J.E."/>
            <person name="Hubner S."/>
            <person name="Bellec A."/>
            <person name="Berard A."/>
            <person name="Berges H."/>
            <person name="Blanchet N."/>
            <person name="Boniface M.C."/>
            <person name="Brunel D."/>
            <person name="Catrice O."/>
            <person name="Chaidir N."/>
            <person name="Claudel C."/>
            <person name="Donnadieu C."/>
            <person name="Faraut T."/>
            <person name="Fievet G."/>
            <person name="Helmstetter N."/>
            <person name="King M."/>
            <person name="Knapp S.J."/>
            <person name="Lai Z."/>
            <person name="Le Paslier M.C."/>
            <person name="Lippi Y."/>
            <person name="Lorenzon L."/>
            <person name="Mandel J.R."/>
            <person name="Marage G."/>
            <person name="Marchand G."/>
            <person name="Marquand E."/>
            <person name="Bret-Mestries E."/>
            <person name="Morien E."/>
            <person name="Nambeesan S."/>
            <person name="Nguyen T."/>
            <person name="Pegot-Espagnet P."/>
            <person name="Pouilly N."/>
            <person name="Raftis F."/>
            <person name="Sallet E."/>
            <person name="Schiex T."/>
            <person name="Thomas J."/>
            <person name="Vandecasteele C."/>
            <person name="Vares D."/>
            <person name="Vear F."/>
            <person name="Vautrin S."/>
            <person name="Crespi M."/>
            <person name="Mangin B."/>
            <person name="Burke J.M."/>
            <person name="Salse J."/>
            <person name="Munos S."/>
            <person name="Vincourt P."/>
            <person name="Rieseberg L.H."/>
            <person name="Langlade N.B."/>
        </authorList>
    </citation>
    <scope>NUCLEOTIDE SEQUENCE [LARGE SCALE GENOMIC DNA]</scope>
    <source>
        <strain evidence="2">cv. SF193</strain>
    </source>
</reference>
<evidence type="ECO:0000313" key="1">
    <source>
        <dbReference type="EMBL" id="OTG35084.1"/>
    </source>
</evidence>
<dbReference type="InParanoid" id="A0A251VI37"/>
<sequence>MSVLSLLNEGRDSLEHVGAAGELSRCWKAAETSPETCKIIPLVRSFSWNSSFLLVRYFKELLYATNVDR</sequence>
<dbReference type="AlphaFoldDB" id="A0A251VI37"/>
<evidence type="ECO:0000313" key="2">
    <source>
        <dbReference type="Proteomes" id="UP000215914"/>
    </source>
</evidence>
<proteinExistence type="predicted"/>
<keyword evidence="2" id="KW-1185">Reference proteome</keyword>
<protein>
    <submittedName>
        <fullName evidence="1">Uncharacterized protein</fullName>
    </submittedName>
</protein>
<accession>A0A251VI37</accession>
<name>A0A251VI37_HELAN</name>